<keyword evidence="9" id="KW-1185">Reference proteome</keyword>
<keyword evidence="6" id="KW-0963">Cytoplasm</keyword>
<protein>
    <recommendedName>
        <fullName evidence="6">tRNA(Ile)-lysidine synthase</fullName>
        <ecNumber evidence="6">6.3.4.19</ecNumber>
    </recommendedName>
    <alternativeName>
        <fullName evidence="6">tRNA(Ile)-2-lysyl-cytidine synthase</fullName>
    </alternativeName>
    <alternativeName>
        <fullName evidence="6">tRNA(Ile)-lysidine synthetase</fullName>
    </alternativeName>
</protein>
<evidence type="ECO:0000256" key="4">
    <source>
        <dbReference type="ARBA" id="ARBA00022840"/>
    </source>
</evidence>
<evidence type="ECO:0000256" key="6">
    <source>
        <dbReference type="HAMAP-Rule" id="MF_01161"/>
    </source>
</evidence>
<dbReference type="HAMAP" id="MF_01161">
    <property type="entry name" value="tRNA_Ile_lys_synt"/>
    <property type="match status" value="1"/>
</dbReference>
<dbReference type="PANTHER" id="PTHR43033">
    <property type="entry name" value="TRNA(ILE)-LYSIDINE SYNTHASE-RELATED"/>
    <property type="match status" value="1"/>
</dbReference>
<evidence type="ECO:0000313" key="9">
    <source>
        <dbReference type="Proteomes" id="UP000244523"/>
    </source>
</evidence>
<dbReference type="RefSeq" id="WP_108384284.1">
    <property type="nucleotide sequence ID" value="NZ_QBUD01000001.1"/>
</dbReference>
<dbReference type="EC" id="6.3.4.19" evidence="6"/>
<name>A0A2T6KPQ3_9RHOB</name>
<keyword evidence="4 6" id="KW-0067">ATP-binding</keyword>
<comment type="caution">
    <text evidence="8">The sequence shown here is derived from an EMBL/GenBank/DDBJ whole genome shotgun (WGS) entry which is preliminary data.</text>
</comment>
<dbReference type="AlphaFoldDB" id="A0A2T6KPQ3"/>
<evidence type="ECO:0000256" key="2">
    <source>
        <dbReference type="ARBA" id="ARBA00022694"/>
    </source>
</evidence>
<evidence type="ECO:0000256" key="3">
    <source>
        <dbReference type="ARBA" id="ARBA00022741"/>
    </source>
</evidence>
<dbReference type="Pfam" id="PF01171">
    <property type="entry name" value="ATP_bind_3"/>
    <property type="match status" value="1"/>
</dbReference>
<dbReference type="GO" id="GO:0005524">
    <property type="term" value="F:ATP binding"/>
    <property type="evidence" value="ECO:0007669"/>
    <property type="project" value="UniProtKB-UniRule"/>
</dbReference>
<dbReference type="NCBIfam" id="TIGR02432">
    <property type="entry name" value="lysidine_TilS_N"/>
    <property type="match status" value="1"/>
</dbReference>
<dbReference type="Gene3D" id="1.20.59.20">
    <property type="match status" value="1"/>
</dbReference>
<evidence type="ECO:0000313" key="8">
    <source>
        <dbReference type="EMBL" id="PUB18546.1"/>
    </source>
</evidence>
<dbReference type="GO" id="GO:0006400">
    <property type="term" value="P:tRNA modification"/>
    <property type="evidence" value="ECO:0007669"/>
    <property type="project" value="UniProtKB-UniRule"/>
</dbReference>
<dbReference type="PANTHER" id="PTHR43033:SF1">
    <property type="entry name" value="TRNA(ILE)-LYSIDINE SYNTHASE-RELATED"/>
    <property type="match status" value="1"/>
</dbReference>
<keyword evidence="2 6" id="KW-0819">tRNA processing</keyword>
<proteinExistence type="inferred from homology"/>
<dbReference type="EMBL" id="QBUD01000001">
    <property type="protein sequence ID" value="PUB18546.1"/>
    <property type="molecule type" value="Genomic_DNA"/>
</dbReference>
<dbReference type="SUPFAM" id="SSF52402">
    <property type="entry name" value="Adenine nucleotide alpha hydrolases-like"/>
    <property type="match status" value="1"/>
</dbReference>
<comment type="subcellular location">
    <subcellularLocation>
        <location evidence="6">Cytoplasm</location>
    </subcellularLocation>
</comment>
<dbReference type="GO" id="GO:0032267">
    <property type="term" value="F:tRNA(Ile)-lysidine synthase activity"/>
    <property type="evidence" value="ECO:0007669"/>
    <property type="project" value="UniProtKB-EC"/>
</dbReference>
<evidence type="ECO:0000256" key="5">
    <source>
        <dbReference type="ARBA" id="ARBA00048539"/>
    </source>
</evidence>
<feature type="domain" description="tRNA(Ile)-lysidine/2-thiocytidine synthase N-terminal" evidence="7">
    <location>
        <begin position="33"/>
        <end position="211"/>
    </location>
</feature>
<dbReference type="OrthoDB" id="9807403at2"/>
<evidence type="ECO:0000259" key="7">
    <source>
        <dbReference type="Pfam" id="PF01171"/>
    </source>
</evidence>
<comment type="function">
    <text evidence="6">Ligates lysine onto the cytidine present at position 34 of the AUA codon-specific tRNA(Ile) that contains the anticodon CAU, in an ATP-dependent manner. Cytidine is converted to lysidine, thus changing the amino acid specificity of the tRNA from methionine to isoleucine.</text>
</comment>
<evidence type="ECO:0000256" key="1">
    <source>
        <dbReference type="ARBA" id="ARBA00022598"/>
    </source>
</evidence>
<dbReference type="InterPro" id="IPR014729">
    <property type="entry name" value="Rossmann-like_a/b/a_fold"/>
</dbReference>
<dbReference type="Gene3D" id="3.40.50.620">
    <property type="entry name" value="HUPs"/>
    <property type="match status" value="1"/>
</dbReference>
<dbReference type="GO" id="GO:0005737">
    <property type="term" value="C:cytoplasm"/>
    <property type="evidence" value="ECO:0007669"/>
    <property type="project" value="UniProtKB-SubCell"/>
</dbReference>
<comment type="catalytic activity">
    <reaction evidence="5 6">
        <text>cytidine(34) in tRNA(Ile2) + L-lysine + ATP = lysidine(34) in tRNA(Ile2) + AMP + diphosphate + H(+)</text>
        <dbReference type="Rhea" id="RHEA:43744"/>
        <dbReference type="Rhea" id="RHEA-COMP:10625"/>
        <dbReference type="Rhea" id="RHEA-COMP:10670"/>
        <dbReference type="ChEBI" id="CHEBI:15378"/>
        <dbReference type="ChEBI" id="CHEBI:30616"/>
        <dbReference type="ChEBI" id="CHEBI:32551"/>
        <dbReference type="ChEBI" id="CHEBI:33019"/>
        <dbReference type="ChEBI" id="CHEBI:82748"/>
        <dbReference type="ChEBI" id="CHEBI:83665"/>
        <dbReference type="ChEBI" id="CHEBI:456215"/>
        <dbReference type="EC" id="6.3.4.19"/>
    </reaction>
</comment>
<dbReference type="CDD" id="cd01992">
    <property type="entry name" value="TilS_N"/>
    <property type="match status" value="1"/>
</dbReference>
<dbReference type="InterPro" id="IPR012094">
    <property type="entry name" value="tRNA_Ile_lys_synt"/>
</dbReference>
<keyword evidence="3 6" id="KW-0547">Nucleotide-binding</keyword>
<sequence length="423" mass="46339">MSVDPAWFQQQGEDASIFASVYSPFESDAPQRIAVAVSGGGDSMALLHVLAGLVRQTGQQLHAVTVDHGLRAASADEAAFVCDQCAKLGVVHETLRWERTATTGNLQDQARVARYDLMSRWAADNQISHVLLGHTATDQAETFLLRLGRASGIDGLSGMRPRWTERGVTFLRPFLSHERATLRDYLTRHEVVWIDDPSNEDIRFDRVKARQALIALAPLGISVADLNRVSQNLHAELDVILAAAQDAATQIVSLDRGDVVLDCARFAALLPALRRRLLVRSIMWVSSARYAPRARSIARVDAAITEGKSTTLGGCRITVKDNGARVSREFKAVRDETSGTREIWDGRWQLAGPHDKALEIRALGLAGLRACPDWRQSGLPRASVLCTPAVWSNDRLIAAPVVGRSNGWTAQIVADFHILPFAH</sequence>
<feature type="binding site" evidence="6">
    <location>
        <begin position="38"/>
        <end position="43"/>
    </location>
    <ligand>
        <name>ATP</name>
        <dbReference type="ChEBI" id="CHEBI:30616"/>
    </ligand>
</feature>
<keyword evidence="1 6" id="KW-0436">Ligase</keyword>
<comment type="domain">
    <text evidence="6">The N-terminal region contains the highly conserved SGGXDS motif, predicted to be a P-loop motif involved in ATP binding.</text>
</comment>
<accession>A0A2T6KPQ3</accession>
<dbReference type="InterPro" id="IPR012795">
    <property type="entry name" value="tRNA_Ile_lys_synt_N"/>
</dbReference>
<dbReference type="Proteomes" id="UP000244523">
    <property type="component" value="Unassembled WGS sequence"/>
</dbReference>
<organism evidence="8 9">
    <name type="scientific">Yoonia sediminilitoris</name>
    <dbReference type="NCBI Taxonomy" id="1286148"/>
    <lineage>
        <taxon>Bacteria</taxon>
        <taxon>Pseudomonadati</taxon>
        <taxon>Pseudomonadota</taxon>
        <taxon>Alphaproteobacteria</taxon>
        <taxon>Rhodobacterales</taxon>
        <taxon>Paracoccaceae</taxon>
        <taxon>Yoonia</taxon>
    </lineage>
</organism>
<comment type="similarity">
    <text evidence="6">Belongs to the tRNA(Ile)-lysidine synthase family.</text>
</comment>
<reference evidence="8 9" key="1">
    <citation type="submission" date="2018-04" db="EMBL/GenBank/DDBJ databases">
        <title>Genomic Encyclopedia of Archaeal and Bacterial Type Strains, Phase II (KMG-II): from individual species to whole genera.</title>
        <authorList>
            <person name="Goeker M."/>
        </authorList>
    </citation>
    <scope>NUCLEOTIDE SEQUENCE [LARGE SCALE GENOMIC DNA]</scope>
    <source>
        <strain evidence="8 9">DSM 29955</strain>
    </source>
</reference>
<gene>
    <name evidence="6" type="primary">tilS</name>
    <name evidence="8" type="ORF">C8N45_101130</name>
</gene>
<dbReference type="InterPro" id="IPR011063">
    <property type="entry name" value="TilS/TtcA_N"/>
</dbReference>
<dbReference type="SUPFAM" id="SSF82829">
    <property type="entry name" value="MesJ substrate recognition domain-like"/>
    <property type="match status" value="1"/>
</dbReference>